<evidence type="ECO:0000256" key="8">
    <source>
        <dbReference type="ARBA" id="ARBA00022840"/>
    </source>
</evidence>
<gene>
    <name evidence="11" type="ORF">A3J58_02780</name>
</gene>
<evidence type="ECO:0000256" key="4">
    <source>
        <dbReference type="ARBA" id="ARBA00022490"/>
    </source>
</evidence>
<dbReference type="Proteomes" id="UP000178510">
    <property type="component" value="Unassembled WGS sequence"/>
</dbReference>
<dbReference type="GO" id="GO:0005524">
    <property type="term" value="F:ATP binding"/>
    <property type="evidence" value="ECO:0007669"/>
    <property type="project" value="UniProtKB-KW"/>
</dbReference>
<evidence type="ECO:0000256" key="10">
    <source>
        <dbReference type="ARBA" id="ARBA00032441"/>
    </source>
</evidence>
<name>A0A1G2KUC8_9BACT</name>
<keyword evidence="8" id="KW-0067">ATP-binding</keyword>
<dbReference type="Pfam" id="PF02367">
    <property type="entry name" value="TsaE"/>
    <property type="match status" value="1"/>
</dbReference>
<keyword evidence="6" id="KW-0479">Metal-binding</keyword>
<dbReference type="InterPro" id="IPR027417">
    <property type="entry name" value="P-loop_NTPase"/>
</dbReference>
<organism evidence="11 12">
    <name type="scientific">Candidatus Sungbacteria bacterium RIFCSPHIGHO2_02_FULL_52_23</name>
    <dbReference type="NCBI Taxonomy" id="1802274"/>
    <lineage>
        <taxon>Bacteria</taxon>
        <taxon>Candidatus Sungiibacteriota</taxon>
    </lineage>
</organism>
<comment type="subcellular location">
    <subcellularLocation>
        <location evidence="1">Cytoplasm</location>
    </subcellularLocation>
</comment>
<comment type="similarity">
    <text evidence="2">Belongs to the TsaE family.</text>
</comment>
<accession>A0A1G2KUC8</accession>
<evidence type="ECO:0000256" key="9">
    <source>
        <dbReference type="ARBA" id="ARBA00022842"/>
    </source>
</evidence>
<dbReference type="InterPro" id="IPR003442">
    <property type="entry name" value="T6A_TsaE"/>
</dbReference>
<evidence type="ECO:0000256" key="3">
    <source>
        <dbReference type="ARBA" id="ARBA00019010"/>
    </source>
</evidence>
<keyword evidence="5" id="KW-0819">tRNA processing</keyword>
<keyword evidence="7" id="KW-0547">Nucleotide-binding</keyword>
<dbReference type="STRING" id="1802274.A3J58_02780"/>
<evidence type="ECO:0000313" key="12">
    <source>
        <dbReference type="Proteomes" id="UP000178510"/>
    </source>
</evidence>
<reference evidence="11 12" key="1">
    <citation type="journal article" date="2016" name="Nat. Commun.">
        <title>Thousands of microbial genomes shed light on interconnected biogeochemical processes in an aquifer system.</title>
        <authorList>
            <person name="Anantharaman K."/>
            <person name="Brown C.T."/>
            <person name="Hug L.A."/>
            <person name="Sharon I."/>
            <person name="Castelle C.J."/>
            <person name="Probst A.J."/>
            <person name="Thomas B.C."/>
            <person name="Singh A."/>
            <person name="Wilkins M.J."/>
            <person name="Karaoz U."/>
            <person name="Brodie E.L."/>
            <person name="Williams K.H."/>
            <person name="Hubbard S.S."/>
            <person name="Banfield J.F."/>
        </authorList>
    </citation>
    <scope>NUCLEOTIDE SEQUENCE [LARGE SCALE GENOMIC DNA]</scope>
</reference>
<dbReference type="SUPFAM" id="SSF52540">
    <property type="entry name" value="P-loop containing nucleoside triphosphate hydrolases"/>
    <property type="match status" value="1"/>
</dbReference>
<dbReference type="GO" id="GO:0005737">
    <property type="term" value="C:cytoplasm"/>
    <property type="evidence" value="ECO:0007669"/>
    <property type="project" value="UniProtKB-SubCell"/>
</dbReference>
<evidence type="ECO:0000256" key="7">
    <source>
        <dbReference type="ARBA" id="ARBA00022741"/>
    </source>
</evidence>
<dbReference type="EMBL" id="MHQM01000032">
    <property type="protein sequence ID" value="OHA03075.1"/>
    <property type="molecule type" value="Genomic_DNA"/>
</dbReference>
<keyword evidence="4" id="KW-0963">Cytoplasm</keyword>
<dbReference type="PANTHER" id="PTHR33540">
    <property type="entry name" value="TRNA THREONYLCARBAMOYLADENOSINE BIOSYNTHESIS PROTEIN TSAE"/>
    <property type="match status" value="1"/>
</dbReference>
<proteinExistence type="inferred from homology"/>
<keyword evidence="9" id="KW-0460">Magnesium</keyword>
<dbReference type="Gene3D" id="3.40.50.300">
    <property type="entry name" value="P-loop containing nucleotide triphosphate hydrolases"/>
    <property type="match status" value="1"/>
</dbReference>
<dbReference type="AlphaFoldDB" id="A0A1G2KUC8"/>
<evidence type="ECO:0000256" key="5">
    <source>
        <dbReference type="ARBA" id="ARBA00022694"/>
    </source>
</evidence>
<dbReference type="GO" id="GO:0002949">
    <property type="term" value="P:tRNA threonylcarbamoyladenosine modification"/>
    <property type="evidence" value="ECO:0007669"/>
    <property type="project" value="InterPro"/>
</dbReference>
<dbReference type="GO" id="GO:0016740">
    <property type="term" value="F:transferase activity"/>
    <property type="evidence" value="ECO:0007669"/>
    <property type="project" value="UniProtKB-KW"/>
</dbReference>
<dbReference type="PANTHER" id="PTHR33540:SF2">
    <property type="entry name" value="TRNA THREONYLCARBAMOYLADENOSINE BIOSYNTHESIS PROTEIN TSAE"/>
    <property type="match status" value="1"/>
</dbReference>
<evidence type="ECO:0000256" key="6">
    <source>
        <dbReference type="ARBA" id="ARBA00022723"/>
    </source>
</evidence>
<evidence type="ECO:0000256" key="2">
    <source>
        <dbReference type="ARBA" id="ARBA00007599"/>
    </source>
</evidence>
<sequence>MKQEVKNADEMRKAAQEILASLQDSPRDSALIFALSGELGAGKTTFAQGLAEALGVEEPVVSPTFTIMRMYHIPKSDSPRRVRLQDNPFARLVHIDAYRLGSAEELLRLGWEELAYDAGNCIVLEWPERVEGLPLEQAKRIALTLVTNTVHEINYHKN</sequence>
<comment type="caution">
    <text evidence="11">The sequence shown here is derived from an EMBL/GenBank/DDBJ whole genome shotgun (WGS) entry which is preliminary data.</text>
</comment>
<protein>
    <recommendedName>
        <fullName evidence="3">tRNA threonylcarbamoyladenosine biosynthesis protein TsaE</fullName>
    </recommendedName>
    <alternativeName>
        <fullName evidence="10">t(6)A37 threonylcarbamoyladenosine biosynthesis protein TsaE</fullName>
    </alternativeName>
</protein>
<dbReference type="NCBIfam" id="TIGR00150">
    <property type="entry name" value="T6A_YjeE"/>
    <property type="match status" value="1"/>
</dbReference>
<evidence type="ECO:0000256" key="1">
    <source>
        <dbReference type="ARBA" id="ARBA00004496"/>
    </source>
</evidence>
<dbReference type="GO" id="GO:0046872">
    <property type="term" value="F:metal ion binding"/>
    <property type="evidence" value="ECO:0007669"/>
    <property type="project" value="UniProtKB-KW"/>
</dbReference>
<evidence type="ECO:0000313" key="11">
    <source>
        <dbReference type="EMBL" id="OHA03075.1"/>
    </source>
</evidence>
<keyword evidence="11" id="KW-0808">Transferase</keyword>